<accession>A0ABQ8UX81</accession>
<dbReference type="InterPro" id="IPR001173">
    <property type="entry name" value="Glyco_trans_2-like"/>
</dbReference>
<name>A0ABQ8UX81_9EUKA</name>
<dbReference type="PANTHER" id="PTHR22916:SF3">
    <property type="entry name" value="UDP-GLCNAC:BETAGAL BETA-1,3-N-ACETYLGLUCOSAMINYLTRANSFERASE-LIKE PROTEIN 1"/>
    <property type="match status" value="1"/>
</dbReference>
<feature type="compositionally biased region" description="Gly residues" evidence="2">
    <location>
        <begin position="990"/>
        <end position="1001"/>
    </location>
</feature>
<dbReference type="SUPFAM" id="SSF53448">
    <property type="entry name" value="Nucleotide-diphospho-sugar transferases"/>
    <property type="match status" value="1"/>
</dbReference>
<evidence type="ECO:0000256" key="2">
    <source>
        <dbReference type="SAM" id="MobiDB-lite"/>
    </source>
</evidence>
<feature type="compositionally biased region" description="Pro residues" evidence="2">
    <location>
        <begin position="171"/>
        <end position="184"/>
    </location>
</feature>
<keyword evidence="6" id="KW-1185">Reference proteome</keyword>
<feature type="compositionally biased region" description="Acidic residues" evidence="2">
    <location>
        <begin position="966"/>
        <end position="989"/>
    </location>
</feature>
<feature type="compositionally biased region" description="Low complexity" evidence="2">
    <location>
        <begin position="185"/>
        <end position="199"/>
    </location>
</feature>
<feature type="compositionally biased region" description="Low complexity" evidence="2">
    <location>
        <begin position="909"/>
        <end position="927"/>
    </location>
</feature>
<feature type="compositionally biased region" description="Acidic residues" evidence="2">
    <location>
        <begin position="861"/>
        <end position="872"/>
    </location>
</feature>
<evidence type="ECO:0000313" key="5">
    <source>
        <dbReference type="EMBL" id="KAJ4463068.1"/>
    </source>
</evidence>
<dbReference type="InterPro" id="IPR049431">
    <property type="entry name" value="UVSSA_C"/>
</dbReference>
<feature type="compositionally biased region" description="Gly residues" evidence="2">
    <location>
        <begin position="952"/>
        <end position="965"/>
    </location>
</feature>
<feature type="region of interest" description="Disordered" evidence="2">
    <location>
        <begin position="1107"/>
        <end position="1202"/>
    </location>
</feature>
<dbReference type="Proteomes" id="UP001141327">
    <property type="component" value="Unassembled WGS sequence"/>
</dbReference>
<feature type="compositionally biased region" description="Pro residues" evidence="2">
    <location>
        <begin position="767"/>
        <end position="788"/>
    </location>
</feature>
<dbReference type="InterPro" id="IPR029044">
    <property type="entry name" value="Nucleotide-diphossugar_trans"/>
</dbReference>
<dbReference type="Gene3D" id="3.90.550.10">
    <property type="entry name" value="Spore Coat Polysaccharide Biosynthesis Protein SpsA, Chain A"/>
    <property type="match status" value="1"/>
</dbReference>
<dbReference type="InterPro" id="IPR049408">
    <property type="entry name" value="UVSSA_N_a-solenoid_rpt"/>
</dbReference>
<feature type="domain" description="Glycosyltransferase 2-like" evidence="3">
    <location>
        <begin position="1215"/>
        <end position="1264"/>
    </location>
</feature>
<dbReference type="Pfam" id="PF20867">
    <property type="entry name" value="UVSSA_N"/>
    <property type="match status" value="1"/>
</dbReference>
<feature type="region of interest" description="Disordered" evidence="2">
    <location>
        <begin position="1041"/>
        <end position="1081"/>
    </location>
</feature>
<proteinExistence type="predicted"/>
<evidence type="ECO:0000256" key="1">
    <source>
        <dbReference type="ARBA" id="ARBA00003301"/>
    </source>
</evidence>
<feature type="region of interest" description="Disordered" evidence="2">
    <location>
        <begin position="167"/>
        <end position="223"/>
    </location>
</feature>
<feature type="domain" description="UV-stimulated scaffold protein A C-terminal" evidence="4">
    <location>
        <begin position="698"/>
        <end position="768"/>
    </location>
</feature>
<feature type="compositionally biased region" description="Basic and acidic residues" evidence="2">
    <location>
        <begin position="1158"/>
        <end position="1168"/>
    </location>
</feature>
<feature type="region of interest" description="Disordered" evidence="2">
    <location>
        <begin position="570"/>
        <end position="649"/>
    </location>
</feature>
<feature type="compositionally biased region" description="Low complexity" evidence="2">
    <location>
        <begin position="277"/>
        <end position="298"/>
    </location>
</feature>
<evidence type="ECO:0000259" key="4">
    <source>
        <dbReference type="Pfam" id="PF09740"/>
    </source>
</evidence>
<evidence type="ECO:0000313" key="6">
    <source>
        <dbReference type="Proteomes" id="UP001141327"/>
    </source>
</evidence>
<organism evidence="5 6">
    <name type="scientific">Paratrimastix pyriformis</name>
    <dbReference type="NCBI Taxonomy" id="342808"/>
    <lineage>
        <taxon>Eukaryota</taxon>
        <taxon>Metamonada</taxon>
        <taxon>Preaxostyla</taxon>
        <taxon>Paratrimastigidae</taxon>
        <taxon>Paratrimastix</taxon>
    </lineage>
</organism>
<dbReference type="PANTHER" id="PTHR22916">
    <property type="entry name" value="GLYCOSYLTRANSFERASE"/>
    <property type="match status" value="1"/>
</dbReference>
<feature type="region of interest" description="Disordered" evidence="2">
    <location>
        <begin position="361"/>
        <end position="398"/>
    </location>
</feature>
<dbReference type="EMBL" id="JAPMOS010000001">
    <property type="protein sequence ID" value="KAJ4463068.1"/>
    <property type="molecule type" value="Genomic_DNA"/>
</dbReference>
<feature type="compositionally biased region" description="Pro residues" evidence="2">
    <location>
        <begin position="267"/>
        <end position="276"/>
    </location>
</feature>
<feature type="compositionally biased region" description="Basic residues" evidence="2">
    <location>
        <begin position="1055"/>
        <end position="1068"/>
    </location>
</feature>
<feature type="region of interest" description="Disordered" evidence="2">
    <location>
        <begin position="756"/>
        <end position="1022"/>
    </location>
</feature>
<gene>
    <name evidence="5" type="ORF">PAPYR_322</name>
</gene>
<evidence type="ECO:0000259" key="3">
    <source>
        <dbReference type="Pfam" id="PF00535"/>
    </source>
</evidence>
<feature type="compositionally biased region" description="Pro residues" evidence="2">
    <location>
        <begin position="200"/>
        <end position="214"/>
    </location>
</feature>
<reference evidence="5" key="1">
    <citation type="journal article" date="2022" name="bioRxiv">
        <title>Genomics of Preaxostyla Flagellates Illuminates Evolutionary Transitions and the Path Towards Mitochondrial Loss.</title>
        <authorList>
            <person name="Novak L.V.F."/>
            <person name="Treitli S.C."/>
            <person name="Pyrih J."/>
            <person name="Halakuc P."/>
            <person name="Pipaliya S.V."/>
            <person name="Vacek V."/>
            <person name="Brzon O."/>
            <person name="Soukal P."/>
            <person name="Eme L."/>
            <person name="Dacks J.B."/>
            <person name="Karnkowska A."/>
            <person name="Elias M."/>
            <person name="Hampl V."/>
        </authorList>
    </citation>
    <scope>NUCLEOTIDE SEQUENCE</scope>
    <source>
        <strain evidence="5">RCP-MX</strain>
    </source>
</reference>
<dbReference type="Pfam" id="PF09740">
    <property type="entry name" value="DUF2043"/>
    <property type="match status" value="1"/>
</dbReference>
<dbReference type="Pfam" id="PF00535">
    <property type="entry name" value="Glycos_transf_2"/>
    <property type="match status" value="1"/>
</dbReference>
<feature type="region of interest" description="Disordered" evidence="2">
    <location>
        <begin position="267"/>
        <end position="304"/>
    </location>
</feature>
<protein>
    <submittedName>
        <fullName evidence="5">B3gntl1 protein</fullName>
    </submittedName>
</protein>
<comment type="function">
    <text evidence="1">Dolichyl-phosphate beta-glucosyltransferase involved in the glycosylation of glycoproteins through the synthesis of dolichyl beta-D-glucosyl phosphate which serves as a sugar donor for transfer of three glucose residues to the Man-9-GlcNAc-2-PP-dolichol precursor to N-glycans.</text>
</comment>
<feature type="compositionally biased region" description="Low complexity" evidence="2">
    <location>
        <begin position="1107"/>
        <end position="1117"/>
    </location>
</feature>
<sequence>MVLIFCQANWQQLNTNQSQIRLLAMRLFDYFFSRSVQVRKYLVGRINDFFRLCLGTVPDEPLPEPKFAADMLRDQTMVVLERWRAQWGTRYPPLEKGCQYLSRVAHLRFPDVIGAENRRRQHEADEYRQAESHFQRAQREYEDLLPSITGNLATLENTFELLIPRVESLHTPPPPPLPPQPPQLLPSLQEEPDPNLVLAPPLPAPSSGSPPPTGPSGSVSDSAAPAVLLSPRIHAPQPFSPLAVLPSSLSASASHLPPLALPPASLPPPLPSPLPQPLSSLEDGAPRAPAAPAVAHPPQQDGLQPLADSVVASFGALEAVPDPPMAHPSVPAIKTDSALPLPVVASPAAAPPALLPAPPPAVPPPAPVKKDPTVPLPPPPAGVSIKRDAPSPAPLPRPALGYADPLGLLTDPADLAEALANELEAAAAPLARVTAEGTGLVPISAVEVTVTPESIAQACLSHPLSGPLLETATGCYRLLHGRHKPALDQWVHWAAGWDPDRAPPATVGGSLSPELRAVQVQQHNQEKARLLEALVLLQARAARVLRWCEEAGIAQSERLLEEAARKKKRDEEAAAAAAATASTRPPPSKRASSPPKRVPPPLGDAEERTSFELKGAGLPDSPPPRPGSATGSSPPPDVPLWVHPSKRDPASVPAKPLVVNYSKKEDLLKVAPYIPPHELPFFGLDRVSLHSSGLEVLHRFMGGDAGEGSVSTEEMRRIWFTVKPRAPSAPIPACRAPLKNGGLCPRRDLTRCPFHGLIVPRDDQGRPIPPPPAQTSPPPPAQGSPLSPPGASSSSRPSPPPARAASGAVVPSSPPPAAAVGPGPVSPPPPLSPASSPSCPVSSPPPWAPRPPRRAGRINVLDDDHDADDDGHLDDAGKKNDPGAAPPPGRGASHPAAQVDLSVFPLSPPKAALGSPLPSLPLLPATPRHLPAEGPAADEEQQPEGVFLPGSQGDGEGAVADGGGGIDEEYGEEEEEGDTEDDGEPDGDGGPDGPGEGGLPPGGLARLPIKRSPSDRPLRLPAGSPSALVAAAVLQAAGDLVPAPAPAPEGASRGRGGRGRGRARRVRSRPSESQQLSLGEMRAAQALRHQLRAEPLHTDWLRGSLQLLPGQPLAPAGEASSSPGEEHKSGCGELHPAAPRPSRTPSNPKLVRISRPPADPKERLERRLTSMRRSSQAWARKRHTEGDDEQQREDRRVRDAQPITALPPAELPGVSVILPCRNESRFLRCCLDSIIAQDYLGPIELSFFDDASEDDSVDIFLEWFSWVASGRTRGPIADSQIGGDLIPSPPSPGLTKGGIGFARNRAVNQSHQPLLVMQDCDDYSMPSRIRLEVEAHLAHPGAIVGSRFVRDPPGSTPRYVDWCNRITQEQLMLQRFRECSIIQPTWLLSRRIFAAVGGYDESRPVGVPEDLIFYFRHLALGGDLFRVDQPLVAYRYHPGQTSFTVEAKTIFDVRVQAIEAAVLSKWERFVIWGLGKEGKAFYKQLSPPTQRKVTAFCDVAASKVGQTYINMETGQRIPVVHYLEAQPPLVCCVKLDLTNGEFERNLASKGLQEGVDFFLFS</sequence>
<comment type="caution">
    <text evidence="5">The sequence shown here is derived from an EMBL/GenBank/DDBJ whole genome shotgun (WGS) entry which is preliminary data.</text>
</comment>